<dbReference type="AlphaFoldDB" id="A0A2V2N864"/>
<dbReference type="Proteomes" id="UP000245934">
    <property type="component" value="Unassembled WGS sequence"/>
</dbReference>
<evidence type="ECO:0000313" key="2">
    <source>
        <dbReference type="Proteomes" id="UP000245934"/>
    </source>
</evidence>
<sequence>MLRVYGINREFTIFQLVKPGTNTNHGSVNEIIQKQEYERTHLFLKRICSKIEVFQSPAVVFSETCAEI</sequence>
<organism evidence="1 2">
    <name type="scientific">Methanospirillum stamsii</name>
    <dbReference type="NCBI Taxonomy" id="1277351"/>
    <lineage>
        <taxon>Archaea</taxon>
        <taxon>Methanobacteriati</taxon>
        <taxon>Methanobacteriota</taxon>
        <taxon>Stenosarchaea group</taxon>
        <taxon>Methanomicrobia</taxon>
        <taxon>Methanomicrobiales</taxon>
        <taxon>Methanospirillaceae</taxon>
        <taxon>Methanospirillum</taxon>
    </lineage>
</organism>
<protein>
    <submittedName>
        <fullName evidence="1">Uncharacterized protein</fullName>
    </submittedName>
</protein>
<gene>
    <name evidence="1" type="ORF">DLD82_01335</name>
</gene>
<name>A0A2V2N864_9EURY</name>
<accession>A0A2V2N864</accession>
<comment type="caution">
    <text evidence="1">The sequence shown here is derived from an EMBL/GenBank/DDBJ whole genome shotgun (WGS) entry which is preliminary data.</text>
</comment>
<proteinExistence type="predicted"/>
<reference evidence="1 2" key="1">
    <citation type="submission" date="2018-05" db="EMBL/GenBank/DDBJ databases">
        <title>Draft genome of Methanospirillum stamsii Pt1.</title>
        <authorList>
            <person name="Dueholm M.S."/>
            <person name="Nielsen P.H."/>
            <person name="Bakmann L.F."/>
            <person name="Otzen D.E."/>
        </authorList>
    </citation>
    <scope>NUCLEOTIDE SEQUENCE [LARGE SCALE GENOMIC DNA]</scope>
    <source>
        <strain evidence="1 2">Pt1</strain>
    </source>
</reference>
<dbReference type="EMBL" id="QGMZ01000004">
    <property type="protein sequence ID" value="PWR76164.1"/>
    <property type="molecule type" value="Genomic_DNA"/>
</dbReference>
<keyword evidence="2" id="KW-1185">Reference proteome</keyword>
<evidence type="ECO:0000313" key="1">
    <source>
        <dbReference type="EMBL" id="PWR76164.1"/>
    </source>
</evidence>